<dbReference type="Pfam" id="PF00098">
    <property type="entry name" value="zf-CCHC"/>
    <property type="match status" value="1"/>
</dbReference>
<dbReference type="SUPFAM" id="SSF57756">
    <property type="entry name" value="Retrovirus zinc finger-like domains"/>
    <property type="match status" value="1"/>
</dbReference>
<dbReference type="GO" id="GO:0006397">
    <property type="term" value="P:mRNA processing"/>
    <property type="evidence" value="ECO:0007669"/>
    <property type="project" value="UniProtKB-KW"/>
</dbReference>
<keyword evidence="5" id="KW-1185">Reference proteome</keyword>
<dbReference type="Gene3D" id="1.10.510.10">
    <property type="entry name" value="Transferase(Phosphotransferase) domain 1"/>
    <property type="match status" value="1"/>
</dbReference>
<protein>
    <recommendedName>
        <fullName evidence="3">CCHC-type domain-containing protein</fullName>
    </recommendedName>
</protein>
<keyword evidence="1" id="KW-0507">mRNA processing</keyword>
<dbReference type="InterPro" id="IPR001878">
    <property type="entry name" value="Znf_CCHC"/>
</dbReference>
<dbReference type="OrthoDB" id="2797670at2759"/>
<dbReference type="EMBL" id="BFAD01000009">
    <property type="protein sequence ID" value="GBE86345.1"/>
    <property type="molecule type" value="Genomic_DNA"/>
</dbReference>
<dbReference type="GO" id="GO:0004672">
    <property type="term" value="F:protein kinase activity"/>
    <property type="evidence" value="ECO:0007669"/>
    <property type="project" value="InterPro"/>
</dbReference>
<dbReference type="PROSITE" id="PS50158">
    <property type="entry name" value="ZF_CCHC"/>
    <property type="match status" value="1"/>
</dbReference>
<keyword evidence="2" id="KW-0862">Zinc</keyword>
<proteinExistence type="predicted"/>
<evidence type="ECO:0000259" key="3">
    <source>
        <dbReference type="PROSITE" id="PS50158"/>
    </source>
</evidence>
<dbReference type="InterPro" id="IPR036875">
    <property type="entry name" value="Znf_CCHC_sf"/>
</dbReference>
<dbReference type="SMART" id="SM00343">
    <property type="entry name" value="ZnF_C2HC"/>
    <property type="match status" value="1"/>
</dbReference>
<evidence type="ECO:0000256" key="2">
    <source>
        <dbReference type="PROSITE-ProRule" id="PRU00047"/>
    </source>
</evidence>
<keyword evidence="2" id="KW-0863">Zinc-finger</keyword>
<dbReference type="InterPro" id="IPR011009">
    <property type="entry name" value="Kinase-like_dom_sf"/>
</dbReference>
<keyword evidence="2" id="KW-0479">Metal-binding</keyword>
<dbReference type="PANTHER" id="PTHR47481:SF7">
    <property type="entry name" value="CCHC-TYPE DOMAIN-CONTAINING PROTEIN"/>
    <property type="match status" value="1"/>
</dbReference>
<evidence type="ECO:0000313" key="4">
    <source>
        <dbReference type="EMBL" id="GBE86345.1"/>
    </source>
</evidence>
<dbReference type="GO" id="GO:0003676">
    <property type="term" value="F:nucleic acid binding"/>
    <property type="evidence" value="ECO:0007669"/>
    <property type="project" value="InterPro"/>
</dbReference>
<dbReference type="Gene3D" id="4.10.60.10">
    <property type="entry name" value="Zinc finger, CCHC-type"/>
    <property type="match status" value="1"/>
</dbReference>
<dbReference type="Proteomes" id="UP000287166">
    <property type="component" value="Unassembled WGS sequence"/>
</dbReference>
<gene>
    <name evidence="4" type="ORF">SCP_0902240</name>
</gene>
<dbReference type="GO" id="GO:0005524">
    <property type="term" value="F:ATP binding"/>
    <property type="evidence" value="ECO:0007669"/>
    <property type="project" value="InterPro"/>
</dbReference>
<dbReference type="PANTHER" id="PTHR47481">
    <property type="match status" value="1"/>
</dbReference>
<name>A0A401GVV0_9APHY</name>
<dbReference type="Pfam" id="PF14223">
    <property type="entry name" value="Retrotran_gag_2"/>
    <property type="match status" value="1"/>
</dbReference>
<dbReference type="RefSeq" id="XP_027617258.1">
    <property type="nucleotide sequence ID" value="XM_027761457.1"/>
</dbReference>
<organism evidence="4 5">
    <name type="scientific">Sparassis crispa</name>
    <dbReference type="NCBI Taxonomy" id="139825"/>
    <lineage>
        <taxon>Eukaryota</taxon>
        <taxon>Fungi</taxon>
        <taxon>Dikarya</taxon>
        <taxon>Basidiomycota</taxon>
        <taxon>Agaricomycotina</taxon>
        <taxon>Agaricomycetes</taxon>
        <taxon>Polyporales</taxon>
        <taxon>Sparassidaceae</taxon>
        <taxon>Sparassis</taxon>
    </lineage>
</organism>
<sequence>MASLNPHVKLPTLTGDNYYDWKFAVSMVMRRNACWDVVSGKVSKPAEDKLGDWPKKAEDGLTLIGLTVDPSQYGYIRDCADGPAAWKALAAVYEKNSRANRIALKRQFYNFVHDPKCPIRDYISGITDLAAKLKGIGVALEDEDVTDVLIFNLHEDYSNIAGTLTATKGDLKIADVTGALVDEEGRRGGLPKADDEKEVENMALFAQKERDRNRNVECYNCGKRGHIARDCRLPGRYNEKNSAKAEKASVAFDLRDLHADAHGSEARQRNASPFSDEEITVPSEVLCFHVGFGSRNPSHSQSTTAPCRNPWINWFSTSPSFGHAQICGEEVTDVISPKTFRTPEVISQCGWNLEFKVDVWAVGCLTFEPLTGSQLFTPEDNPSESVTADDDHLLHIIQIQGYHISSEFLADSPNQDQFFNADHGTMIHVPTKVDPRTIAEHIRDSETVDDPRELAVAAVFIECP</sequence>
<evidence type="ECO:0000256" key="1">
    <source>
        <dbReference type="ARBA" id="ARBA00022664"/>
    </source>
</evidence>
<dbReference type="SUPFAM" id="SSF56112">
    <property type="entry name" value="Protein kinase-like (PK-like)"/>
    <property type="match status" value="1"/>
</dbReference>
<dbReference type="GeneID" id="38783262"/>
<comment type="caution">
    <text evidence="4">The sequence shown here is derived from an EMBL/GenBank/DDBJ whole genome shotgun (WGS) entry which is preliminary data.</text>
</comment>
<dbReference type="GO" id="GO:0008270">
    <property type="term" value="F:zinc ion binding"/>
    <property type="evidence" value="ECO:0007669"/>
    <property type="project" value="UniProtKB-KW"/>
</dbReference>
<feature type="domain" description="CCHC-type" evidence="3">
    <location>
        <begin position="218"/>
        <end position="232"/>
    </location>
</feature>
<reference evidence="4 5" key="1">
    <citation type="journal article" date="2018" name="Sci. Rep.">
        <title>Genome sequence of the cauliflower mushroom Sparassis crispa (Hanabiratake) and its association with beneficial usage.</title>
        <authorList>
            <person name="Kiyama R."/>
            <person name="Furutani Y."/>
            <person name="Kawaguchi K."/>
            <person name="Nakanishi T."/>
        </authorList>
    </citation>
    <scope>NUCLEOTIDE SEQUENCE [LARGE SCALE GENOMIC DNA]</scope>
</reference>
<dbReference type="AlphaFoldDB" id="A0A401GVV0"/>
<accession>A0A401GVV0</accession>
<dbReference type="InParanoid" id="A0A401GVV0"/>
<evidence type="ECO:0000313" key="5">
    <source>
        <dbReference type="Proteomes" id="UP000287166"/>
    </source>
</evidence>